<evidence type="ECO:0000313" key="3">
    <source>
        <dbReference type="EMBL" id="KAK4207856.1"/>
    </source>
</evidence>
<feature type="region of interest" description="Disordered" evidence="1">
    <location>
        <begin position="425"/>
        <end position="446"/>
    </location>
</feature>
<comment type="caution">
    <text evidence="3">The sequence shown here is derived from an EMBL/GenBank/DDBJ whole genome shotgun (WGS) entry which is preliminary data.</text>
</comment>
<organism evidence="3 4">
    <name type="scientific">Rhypophila decipiens</name>
    <dbReference type="NCBI Taxonomy" id="261697"/>
    <lineage>
        <taxon>Eukaryota</taxon>
        <taxon>Fungi</taxon>
        <taxon>Dikarya</taxon>
        <taxon>Ascomycota</taxon>
        <taxon>Pezizomycotina</taxon>
        <taxon>Sordariomycetes</taxon>
        <taxon>Sordariomycetidae</taxon>
        <taxon>Sordariales</taxon>
        <taxon>Naviculisporaceae</taxon>
        <taxon>Rhypophila</taxon>
    </lineage>
</organism>
<gene>
    <name evidence="3" type="ORF">QBC37DRAFT_454373</name>
</gene>
<dbReference type="AlphaFoldDB" id="A0AAN6XY62"/>
<reference evidence="3" key="2">
    <citation type="submission" date="2023-05" db="EMBL/GenBank/DDBJ databases">
        <authorList>
            <consortium name="Lawrence Berkeley National Laboratory"/>
            <person name="Steindorff A."/>
            <person name="Hensen N."/>
            <person name="Bonometti L."/>
            <person name="Westerberg I."/>
            <person name="Brannstrom I.O."/>
            <person name="Guillou S."/>
            <person name="Cros-Aarteil S."/>
            <person name="Calhoun S."/>
            <person name="Haridas S."/>
            <person name="Kuo A."/>
            <person name="Mondo S."/>
            <person name="Pangilinan J."/>
            <person name="Riley R."/>
            <person name="Labutti K."/>
            <person name="Andreopoulos B."/>
            <person name="Lipzen A."/>
            <person name="Chen C."/>
            <person name="Yanf M."/>
            <person name="Daum C."/>
            <person name="Ng V."/>
            <person name="Clum A."/>
            <person name="Ohm R."/>
            <person name="Martin F."/>
            <person name="Silar P."/>
            <person name="Natvig D."/>
            <person name="Lalanne C."/>
            <person name="Gautier V."/>
            <person name="Ament-Velasquez S.L."/>
            <person name="Kruys A."/>
            <person name="Hutchinson M.I."/>
            <person name="Powell A.J."/>
            <person name="Barry K."/>
            <person name="Miller A.N."/>
            <person name="Grigoriev I.V."/>
            <person name="Debuchy R."/>
            <person name="Gladieux P."/>
            <person name="Thoren M.H."/>
            <person name="Johannesson H."/>
        </authorList>
    </citation>
    <scope>NUCLEOTIDE SEQUENCE</scope>
    <source>
        <strain evidence="3">PSN293</strain>
    </source>
</reference>
<proteinExistence type="predicted"/>
<name>A0AAN6XY62_9PEZI</name>
<reference evidence="3" key="1">
    <citation type="journal article" date="2023" name="Mol. Phylogenet. Evol.">
        <title>Genome-scale phylogeny and comparative genomics of the fungal order Sordariales.</title>
        <authorList>
            <person name="Hensen N."/>
            <person name="Bonometti L."/>
            <person name="Westerberg I."/>
            <person name="Brannstrom I.O."/>
            <person name="Guillou S."/>
            <person name="Cros-Aarteil S."/>
            <person name="Calhoun S."/>
            <person name="Haridas S."/>
            <person name="Kuo A."/>
            <person name="Mondo S."/>
            <person name="Pangilinan J."/>
            <person name="Riley R."/>
            <person name="LaButti K."/>
            <person name="Andreopoulos B."/>
            <person name="Lipzen A."/>
            <person name="Chen C."/>
            <person name="Yan M."/>
            <person name="Daum C."/>
            <person name="Ng V."/>
            <person name="Clum A."/>
            <person name="Steindorff A."/>
            <person name="Ohm R.A."/>
            <person name="Martin F."/>
            <person name="Silar P."/>
            <person name="Natvig D.O."/>
            <person name="Lalanne C."/>
            <person name="Gautier V."/>
            <person name="Ament-Velasquez S.L."/>
            <person name="Kruys A."/>
            <person name="Hutchinson M.I."/>
            <person name="Powell A.J."/>
            <person name="Barry K."/>
            <person name="Miller A.N."/>
            <person name="Grigoriev I.V."/>
            <person name="Debuchy R."/>
            <person name="Gladieux P."/>
            <person name="Hiltunen Thoren M."/>
            <person name="Johannesson H."/>
        </authorList>
    </citation>
    <scope>NUCLEOTIDE SEQUENCE</scope>
    <source>
        <strain evidence="3">PSN293</strain>
    </source>
</reference>
<keyword evidence="4" id="KW-1185">Reference proteome</keyword>
<evidence type="ECO:0000313" key="4">
    <source>
        <dbReference type="Proteomes" id="UP001301769"/>
    </source>
</evidence>
<keyword evidence="2" id="KW-0812">Transmembrane</keyword>
<sequence>MSTSTRLIHGPLTTLFVPPEGCADVAIQYWGPTVSIKDSGPSFKTPTGTGGTITLGPYKPSCFGATDRINSCLPYTKVSSTAPFSPGSVCPKGWTGSATFYPSSYLIKSPGGTDTINQAGGRSRQSDETLIECCPSGLDYVGPIDIGGCSQTSAVGIFTGTICHGNIDVEYTKTVITIDGGNPTAKAVLSWGDVTYTVTQSAVTENVVGLALLHREQDISLFSAFTDKTADGGSSVPSLSPPGPGSESPTDNATGTLSTGSRVGIGVGAALGVLILAVTFWLFFRRMRAKKLAAARRLADEGSTAGKPELDANANVAGTVQRKDVMPELGIESIVGQTTGRGELEGATQTAGVAELGSDGHDSSRAHYHESQQSAVPGAGIAGTRPELLGSGGALVPVELQGQAKVSYNQPDVRPAVLHDNTPVTSGHYSTQEHADPAQGHYSTLEPVPIRDHSGPSTHVAHDDRAERLLTLQQEQERLNVEADYIRHLMAVEAQQRRIQDEIQRLGSLDRPGG</sequence>
<keyword evidence="2" id="KW-0472">Membrane</keyword>
<dbReference type="Proteomes" id="UP001301769">
    <property type="component" value="Unassembled WGS sequence"/>
</dbReference>
<feature type="compositionally biased region" description="Basic and acidic residues" evidence="1">
    <location>
        <begin position="358"/>
        <end position="370"/>
    </location>
</feature>
<evidence type="ECO:0000256" key="1">
    <source>
        <dbReference type="SAM" id="MobiDB-lite"/>
    </source>
</evidence>
<evidence type="ECO:0000256" key="2">
    <source>
        <dbReference type="SAM" id="Phobius"/>
    </source>
</evidence>
<accession>A0AAN6XY62</accession>
<keyword evidence="2" id="KW-1133">Transmembrane helix</keyword>
<protein>
    <submittedName>
        <fullName evidence="3">Uncharacterized protein</fullName>
    </submittedName>
</protein>
<feature type="region of interest" description="Disordered" evidence="1">
    <location>
        <begin position="230"/>
        <end position="257"/>
    </location>
</feature>
<feature type="transmembrane region" description="Helical" evidence="2">
    <location>
        <begin position="263"/>
        <end position="284"/>
    </location>
</feature>
<feature type="region of interest" description="Disordered" evidence="1">
    <location>
        <begin position="354"/>
        <end position="380"/>
    </location>
</feature>
<dbReference type="EMBL" id="MU858270">
    <property type="protein sequence ID" value="KAK4207856.1"/>
    <property type="molecule type" value="Genomic_DNA"/>
</dbReference>